<keyword evidence="1" id="KW-0378">Hydrolase</keyword>
<name>A0A5B8W5A3_9SPHI</name>
<dbReference type="RefSeq" id="WP_147056447.1">
    <property type="nucleotide sequence ID" value="NZ_CP042437.1"/>
</dbReference>
<dbReference type="OrthoDB" id="7433208at2"/>
<evidence type="ECO:0000313" key="1">
    <source>
        <dbReference type="EMBL" id="QEC78116.1"/>
    </source>
</evidence>
<dbReference type="PROSITE" id="PS00141">
    <property type="entry name" value="ASP_PROTEASE"/>
    <property type="match status" value="1"/>
</dbReference>
<dbReference type="Proteomes" id="UP000321362">
    <property type="component" value="Chromosome"/>
</dbReference>
<proteinExistence type="predicted"/>
<keyword evidence="1" id="KW-0645">Protease</keyword>
<protein>
    <submittedName>
        <fullName evidence="1">Clan AA aspartic protease</fullName>
    </submittedName>
</protein>
<dbReference type="KEGG" id="mgk:FSB76_20045"/>
<dbReference type="Pfam" id="PF13650">
    <property type="entry name" value="Asp_protease_2"/>
    <property type="match status" value="1"/>
</dbReference>
<organism evidence="1 2">
    <name type="scientific">Mucilaginibacter ginsenosidivorax</name>
    <dbReference type="NCBI Taxonomy" id="862126"/>
    <lineage>
        <taxon>Bacteria</taxon>
        <taxon>Pseudomonadati</taxon>
        <taxon>Bacteroidota</taxon>
        <taxon>Sphingobacteriia</taxon>
        <taxon>Sphingobacteriales</taxon>
        <taxon>Sphingobacteriaceae</taxon>
        <taxon>Mucilaginibacter</taxon>
    </lineage>
</organism>
<dbReference type="AlphaFoldDB" id="A0A5B8W5A3"/>
<dbReference type="Gene3D" id="2.40.70.10">
    <property type="entry name" value="Acid Proteases"/>
    <property type="match status" value="1"/>
</dbReference>
<gene>
    <name evidence="1" type="ORF">FSB76_20045</name>
</gene>
<dbReference type="GO" id="GO:0006508">
    <property type="term" value="P:proteolysis"/>
    <property type="evidence" value="ECO:0007669"/>
    <property type="project" value="UniProtKB-KW"/>
</dbReference>
<dbReference type="InterPro" id="IPR021109">
    <property type="entry name" value="Peptidase_aspartic_dom_sf"/>
</dbReference>
<accession>A0A5B8W5A3</accession>
<dbReference type="GO" id="GO:0004190">
    <property type="term" value="F:aspartic-type endopeptidase activity"/>
    <property type="evidence" value="ECO:0007669"/>
    <property type="project" value="InterPro"/>
</dbReference>
<keyword evidence="2" id="KW-1185">Reference proteome</keyword>
<dbReference type="InterPro" id="IPR001969">
    <property type="entry name" value="Aspartic_peptidase_AS"/>
</dbReference>
<evidence type="ECO:0000313" key="2">
    <source>
        <dbReference type="Proteomes" id="UP000321362"/>
    </source>
</evidence>
<dbReference type="SUPFAM" id="SSF50630">
    <property type="entry name" value="Acid proteases"/>
    <property type="match status" value="1"/>
</dbReference>
<reference evidence="1 2" key="1">
    <citation type="journal article" date="2013" name="J. Microbiol.">
        <title>Mucilaginibacter ginsenosidivorax sp. nov., with ginsenoside converting activity isolated from sediment.</title>
        <authorList>
            <person name="Kim J.K."/>
            <person name="Choi T.E."/>
            <person name="Liu Q.M."/>
            <person name="Park H.Y."/>
            <person name="Yi T.H."/>
            <person name="Yoon M.H."/>
            <person name="Kim S.C."/>
            <person name="Im W.T."/>
        </authorList>
    </citation>
    <scope>NUCLEOTIDE SEQUENCE [LARGE SCALE GENOMIC DNA]</scope>
    <source>
        <strain evidence="1 2">KHI28</strain>
    </source>
</reference>
<sequence length="146" mass="15849">MTSIPLQIIDLHDDGYHPLIEVILFGKAFIMVLDTGASKTAFDQTMLAEASEATFISESDKLSTGLGTNTMQSFTALISGMQIGSVLVDDFEVAVLDLSTINIAYGQMGHPQVLGVLGGDILMKYRVVIDYGKQLIKLKKPRVKRG</sequence>
<dbReference type="EMBL" id="CP042437">
    <property type="protein sequence ID" value="QEC78116.1"/>
    <property type="molecule type" value="Genomic_DNA"/>
</dbReference>